<evidence type="ECO:0000256" key="1">
    <source>
        <dbReference type="SAM" id="MobiDB-lite"/>
    </source>
</evidence>
<evidence type="ECO:0000313" key="2">
    <source>
        <dbReference type="EMBL" id="CAE6740258.1"/>
    </source>
</evidence>
<sequence>MGLVLDLKLPATLLPASALGGGTEQSSSLGTGSPEAGRLNAHHGQTVLQHGAESGWLTQWKRCKRVHCQQIAE</sequence>
<name>A0ABM8R995_9BACT</name>
<evidence type="ECO:0000313" key="3">
    <source>
        <dbReference type="Proteomes" id="UP000675880"/>
    </source>
</evidence>
<keyword evidence="3" id="KW-1185">Reference proteome</keyword>
<comment type="caution">
    <text evidence="2">The sequence shown here is derived from an EMBL/GenBank/DDBJ whole genome shotgun (WGS) entry which is preliminary data.</text>
</comment>
<accession>A0ABM8R995</accession>
<organism evidence="2 3">
    <name type="scientific">Nitrospira defluvii</name>
    <dbReference type="NCBI Taxonomy" id="330214"/>
    <lineage>
        <taxon>Bacteria</taxon>
        <taxon>Pseudomonadati</taxon>
        <taxon>Nitrospirota</taxon>
        <taxon>Nitrospiria</taxon>
        <taxon>Nitrospirales</taxon>
        <taxon>Nitrospiraceae</taxon>
        <taxon>Nitrospira</taxon>
    </lineage>
</organism>
<dbReference type="EMBL" id="CAJNBJ010000005">
    <property type="protein sequence ID" value="CAE6740258.1"/>
    <property type="molecule type" value="Genomic_DNA"/>
</dbReference>
<dbReference type="RefSeq" id="WP_213041995.1">
    <property type="nucleotide sequence ID" value="NZ_CAJNBJ010000005.1"/>
</dbReference>
<reference evidence="2 3" key="1">
    <citation type="submission" date="2021-02" db="EMBL/GenBank/DDBJ databases">
        <authorList>
            <person name="Han P."/>
        </authorList>
    </citation>
    <scope>NUCLEOTIDE SEQUENCE [LARGE SCALE GENOMIC DNA]</scope>
    <source>
        <strain evidence="2">Candidatus Nitrospira sp. ZN2</strain>
    </source>
</reference>
<protein>
    <submittedName>
        <fullName evidence="2">Uncharacterized protein</fullName>
    </submittedName>
</protein>
<gene>
    <name evidence="2" type="ORF">NSPZN2_130055</name>
</gene>
<proteinExistence type="predicted"/>
<dbReference type="Proteomes" id="UP000675880">
    <property type="component" value="Unassembled WGS sequence"/>
</dbReference>
<feature type="region of interest" description="Disordered" evidence="1">
    <location>
        <begin position="16"/>
        <end position="40"/>
    </location>
</feature>